<name>A0AA87XY86_9BURK</name>
<evidence type="ECO:0000256" key="4">
    <source>
        <dbReference type="ARBA" id="ARBA00022989"/>
    </source>
</evidence>
<evidence type="ECO:0000313" key="8">
    <source>
        <dbReference type="EMBL" id="GGY49187.1"/>
    </source>
</evidence>
<feature type="transmembrane region" description="Helical" evidence="7">
    <location>
        <begin position="49"/>
        <end position="70"/>
    </location>
</feature>
<feature type="transmembrane region" description="Helical" evidence="7">
    <location>
        <begin position="168"/>
        <end position="186"/>
    </location>
</feature>
<evidence type="ECO:0000256" key="3">
    <source>
        <dbReference type="ARBA" id="ARBA00022692"/>
    </source>
</evidence>
<organism evidence="8 9">
    <name type="scientific">Pseudoduganella albidiflava</name>
    <dbReference type="NCBI Taxonomy" id="321983"/>
    <lineage>
        <taxon>Bacteria</taxon>
        <taxon>Pseudomonadati</taxon>
        <taxon>Pseudomonadota</taxon>
        <taxon>Betaproteobacteria</taxon>
        <taxon>Burkholderiales</taxon>
        <taxon>Oxalobacteraceae</taxon>
        <taxon>Telluria group</taxon>
        <taxon>Pseudoduganella</taxon>
    </lineage>
</organism>
<evidence type="ECO:0000256" key="6">
    <source>
        <dbReference type="SAM" id="MobiDB-lite"/>
    </source>
</evidence>
<comment type="caution">
    <text evidence="8">The sequence shown here is derived from an EMBL/GenBank/DDBJ whole genome shotgun (WGS) entry which is preliminary data.</text>
</comment>
<dbReference type="PANTHER" id="PTHR32196:SF72">
    <property type="entry name" value="RIBOSE IMPORT PERMEASE PROTEIN RBSC"/>
    <property type="match status" value="1"/>
</dbReference>
<keyword evidence="2" id="KW-1003">Cell membrane</keyword>
<evidence type="ECO:0000256" key="5">
    <source>
        <dbReference type="ARBA" id="ARBA00023136"/>
    </source>
</evidence>
<evidence type="ECO:0000313" key="9">
    <source>
        <dbReference type="Proteomes" id="UP000628442"/>
    </source>
</evidence>
<feature type="transmembrane region" description="Helical" evidence="7">
    <location>
        <begin position="90"/>
        <end position="109"/>
    </location>
</feature>
<dbReference type="EMBL" id="BMWV01000007">
    <property type="protein sequence ID" value="GGY49187.1"/>
    <property type="molecule type" value="Genomic_DNA"/>
</dbReference>
<keyword evidence="4 7" id="KW-1133">Transmembrane helix</keyword>
<feature type="transmembrane region" description="Helical" evidence="7">
    <location>
        <begin position="295"/>
        <end position="326"/>
    </location>
</feature>
<dbReference type="CDD" id="cd06579">
    <property type="entry name" value="TM_PBP1_transp_AraH_like"/>
    <property type="match status" value="1"/>
</dbReference>
<dbReference type="GO" id="GO:0005886">
    <property type="term" value="C:plasma membrane"/>
    <property type="evidence" value="ECO:0007669"/>
    <property type="project" value="UniProtKB-SubCell"/>
</dbReference>
<feature type="transmembrane region" description="Helical" evidence="7">
    <location>
        <begin position="254"/>
        <end position="275"/>
    </location>
</feature>
<feature type="region of interest" description="Disordered" evidence="6">
    <location>
        <begin position="17"/>
        <end position="38"/>
    </location>
</feature>
<feature type="transmembrane region" description="Helical" evidence="7">
    <location>
        <begin position="206"/>
        <end position="228"/>
    </location>
</feature>
<dbReference type="AlphaFoldDB" id="A0AA87XY86"/>
<sequence>MLINPGKTLDVSSLAAAPDRGTQDHGPSPATPAPRAAGQRGIGHAISRMFATLGMLPVLVLLYIVFYFLTGYFAEDGISNFATSANTMNVLRQTSINLVLATGMTFVILTGGIDLSVGSVLAVSAVLGMIASLPGNAPALSLPVFLMAGLGLGLLNGVLVAGFRINPFVVTLGTMTALRGGAYLLADGTTILNRDIPSFEWIGNDSFAGLPWLVWVAAALVVVAWFILRRTVLGMHVYAVGGNAQAARLTGIKVGLVTVFVYAFSGLCAGTAGAMSASRLYGANGNWGSGYELDAIAAVVLGGTSLMGGVGTIWGTVIGALIIALLNNGLTILGLSSFWQYVAKGTVIVLAVMLDKWRHQQQAN</sequence>
<evidence type="ECO:0000256" key="1">
    <source>
        <dbReference type="ARBA" id="ARBA00004651"/>
    </source>
</evidence>
<gene>
    <name evidence="8" type="ORF">GCM10007387_34340</name>
</gene>
<dbReference type="Proteomes" id="UP000628442">
    <property type="component" value="Unassembled WGS sequence"/>
</dbReference>
<dbReference type="InterPro" id="IPR001851">
    <property type="entry name" value="ABC_transp_permease"/>
</dbReference>
<feature type="transmembrane region" description="Helical" evidence="7">
    <location>
        <begin position="140"/>
        <end position="161"/>
    </location>
</feature>
<dbReference type="PANTHER" id="PTHR32196">
    <property type="entry name" value="ABC TRANSPORTER PERMEASE PROTEIN YPHD-RELATED-RELATED"/>
    <property type="match status" value="1"/>
</dbReference>
<dbReference type="GO" id="GO:0022857">
    <property type="term" value="F:transmembrane transporter activity"/>
    <property type="evidence" value="ECO:0007669"/>
    <property type="project" value="InterPro"/>
</dbReference>
<evidence type="ECO:0000256" key="7">
    <source>
        <dbReference type="SAM" id="Phobius"/>
    </source>
</evidence>
<keyword evidence="3 7" id="KW-0812">Transmembrane</keyword>
<keyword evidence="5 7" id="KW-0472">Membrane</keyword>
<proteinExistence type="predicted"/>
<reference evidence="8" key="1">
    <citation type="journal article" date="2014" name="Int. J. Syst. Evol. Microbiol.">
        <title>Complete genome sequence of Corynebacterium casei LMG S-19264T (=DSM 44701T), isolated from a smear-ripened cheese.</title>
        <authorList>
            <consortium name="US DOE Joint Genome Institute (JGI-PGF)"/>
            <person name="Walter F."/>
            <person name="Albersmeier A."/>
            <person name="Kalinowski J."/>
            <person name="Ruckert C."/>
        </authorList>
    </citation>
    <scope>NUCLEOTIDE SEQUENCE</scope>
    <source>
        <strain evidence="8">KCTC 12343</strain>
    </source>
</reference>
<protein>
    <submittedName>
        <fullName evidence="8">Ribose ABC transporter permease</fullName>
    </submittedName>
</protein>
<evidence type="ECO:0000256" key="2">
    <source>
        <dbReference type="ARBA" id="ARBA00022475"/>
    </source>
</evidence>
<reference evidence="8" key="2">
    <citation type="submission" date="2022-12" db="EMBL/GenBank/DDBJ databases">
        <authorList>
            <person name="Sun Q."/>
            <person name="Kim S."/>
        </authorList>
    </citation>
    <scope>NUCLEOTIDE SEQUENCE</scope>
    <source>
        <strain evidence="8">KCTC 12343</strain>
    </source>
</reference>
<dbReference type="Pfam" id="PF02653">
    <property type="entry name" value="BPD_transp_2"/>
    <property type="match status" value="1"/>
</dbReference>
<accession>A0AA87XY86</accession>
<comment type="subcellular location">
    <subcellularLocation>
        <location evidence="1">Cell membrane</location>
        <topology evidence="1">Multi-pass membrane protein</topology>
    </subcellularLocation>
</comment>
<feature type="transmembrane region" description="Helical" evidence="7">
    <location>
        <begin position="338"/>
        <end position="354"/>
    </location>
</feature>